<evidence type="ECO:0000313" key="4">
    <source>
        <dbReference type="Proteomes" id="UP000829196"/>
    </source>
</evidence>
<sequence length="251" mass="28460">MPPIYFFFLIFLFFLIRPDEFGFRRMCIYHTKRHPMPPVVPTPLPVSGHPKPLRFSPLLQHSLSSSPPSDQQGRPFMGKKVESRKSSWKKAQVLIKEILSDSVNIFSALATFSSKPASFPSKLMAMSASPEPRRLSLELLTPPADYHGRSPLPSKAAKNEALAPGEDDDRFRTPTTEESRLNSTPTTCPPPPVKIKRGVGCKRKLSELEFFKVEADEIERLFRPRDLQCVRRRRGNICHEERETSSSLSSV</sequence>
<dbReference type="AlphaFoldDB" id="A0A8T3BCL5"/>
<feature type="signal peptide" evidence="2">
    <location>
        <begin position="1"/>
        <end position="18"/>
    </location>
</feature>
<name>A0A8T3BCL5_DENNO</name>
<comment type="caution">
    <text evidence="3">The sequence shown here is derived from an EMBL/GenBank/DDBJ whole genome shotgun (WGS) entry which is preliminary data.</text>
</comment>
<feature type="compositionally biased region" description="Basic and acidic residues" evidence="1">
    <location>
        <begin position="169"/>
        <end position="180"/>
    </location>
</feature>
<feature type="region of interest" description="Disordered" evidence="1">
    <location>
        <begin position="142"/>
        <end position="194"/>
    </location>
</feature>
<proteinExistence type="predicted"/>
<reference evidence="3" key="1">
    <citation type="journal article" date="2022" name="Front. Genet.">
        <title>Chromosome-Scale Assembly of the Dendrobium nobile Genome Provides Insights Into the Molecular Mechanism of the Biosynthesis of the Medicinal Active Ingredient of Dendrobium.</title>
        <authorList>
            <person name="Xu Q."/>
            <person name="Niu S.-C."/>
            <person name="Li K.-L."/>
            <person name="Zheng P.-J."/>
            <person name="Zhang X.-J."/>
            <person name="Jia Y."/>
            <person name="Liu Y."/>
            <person name="Niu Y.-X."/>
            <person name="Yu L.-H."/>
            <person name="Chen D.-F."/>
            <person name="Zhang G.-Q."/>
        </authorList>
    </citation>
    <scope>NUCLEOTIDE SEQUENCE</scope>
    <source>
        <tissue evidence="3">Leaf</tissue>
    </source>
</reference>
<organism evidence="3 4">
    <name type="scientific">Dendrobium nobile</name>
    <name type="common">Orchid</name>
    <dbReference type="NCBI Taxonomy" id="94219"/>
    <lineage>
        <taxon>Eukaryota</taxon>
        <taxon>Viridiplantae</taxon>
        <taxon>Streptophyta</taxon>
        <taxon>Embryophyta</taxon>
        <taxon>Tracheophyta</taxon>
        <taxon>Spermatophyta</taxon>
        <taxon>Magnoliopsida</taxon>
        <taxon>Liliopsida</taxon>
        <taxon>Asparagales</taxon>
        <taxon>Orchidaceae</taxon>
        <taxon>Epidendroideae</taxon>
        <taxon>Malaxideae</taxon>
        <taxon>Dendrobiinae</taxon>
        <taxon>Dendrobium</taxon>
    </lineage>
</organism>
<protein>
    <submittedName>
        <fullName evidence="3">Uncharacterized protein</fullName>
    </submittedName>
</protein>
<feature type="chain" id="PRO_5035837825" evidence="2">
    <location>
        <begin position="19"/>
        <end position="251"/>
    </location>
</feature>
<evidence type="ECO:0000256" key="2">
    <source>
        <dbReference type="SAM" id="SignalP"/>
    </source>
</evidence>
<evidence type="ECO:0000256" key="1">
    <source>
        <dbReference type="SAM" id="MobiDB-lite"/>
    </source>
</evidence>
<accession>A0A8T3BCL5</accession>
<dbReference type="OrthoDB" id="779542at2759"/>
<dbReference type="Proteomes" id="UP000829196">
    <property type="component" value="Unassembled WGS sequence"/>
</dbReference>
<feature type="compositionally biased region" description="Low complexity" evidence="1">
    <location>
        <begin position="60"/>
        <end position="72"/>
    </location>
</feature>
<feature type="region of interest" description="Disordered" evidence="1">
    <location>
        <begin position="60"/>
        <end position="83"/>
    </location>
</feature>
<evidence type="ECO:0000313" key="3">
    <source>
        <dbReference type="EMBL" id="KAI0510020.1"/>
    </source>
</evidence>
<keyword evidence="4" id="KW-1185">Reference proteome</keyword>
<keyword evidence="2" id="KW-0732">Signal</keyword>
<gene>
    <name evidence="3" type="ORF">KFK09_010620</name>
</gene>
<dbReference type="EMBL" id="JAGYWB010000009">
    <property type="protein sequence ID" value="KAI0510020.1"/>
    <property type="molecule type" value="Genomic_DNA"/>
</dbReference>